<dbReference type="RefSeq" id="WP_074023761.1">
    <property type="nucleotide sequence ID" value="NZ_CAWNAG010000046.1"/>
</dbReference>
<organism evidence="3 4">
    <name type="scientific">Xenorhabdus eapokensis</name>
    <dbReference type="NCBI Taxonomy" id="1873482"/>
    <lineage>
        <taxon>Bacteria</taxon>
        <taxon>Pseudomonadati</taxon>
        <taxon>Pseudomonadota</taxon>
        <taxon>Gammaproteobacteria</taxon>
        <taxon>Enterobacterales</taxon>
        <taxon>Morganellaceae</taxon>
        <taxon>Xenorhabdus</taxon>
    </lineage>
</organism>
<dbReference type="InterPro" id="IPR057253">
    <property type="entry name" value="CoiA-like_N"/>
</dbReference>
<gene>
    <name evidence="3" type="ORF">Xedl_02243</name>
</gene>
<evidence type="ECO:0000313" key="3">
    <source>
        <dbReference type="EMBL" id="OKP02592.1"/>
    </source>
</evidence>
<evidence type="ECO:0000313" key="4">
    <source>
        <dbReference type="Proteomes" id="UP000186268"/>
    </source>
</evidence>
<dbReference type="EMBL" id="MKGQ01000014">
    <property type="protein sequence ID" value="OKP02592.1"/>
    <property type="molecule type" value="Genomic_DNA"/>
</dbReference>
<protein>
    <submittedName>
        <fullName evidence="3">Putative competence protein</fullName>
    </submittedName>
</protein>
<sequence length="239" mass="27379">MLTALQNDKIIIARDAQKPGEFICPECRQLVILKKGKKVIHHFAHKSPVTCAYGEGETLAHQEAKLELFDVLMADDTVTEVELEKSFGTVRADVYARIDGRRVVFEVQRSSIDIDTLAKRTTEYSQRGISICWLLLPRDDVYGSRITPKNWEKWIHASNLGEVYFWLGDGYVLPVKFSTFYLDVPLTDFGGGYSKRSKLYRTPVRSPKLHIVRDFAHEGASPWGAGAYILPYRRLWKRI</sequence>
<accession>A0A1Q5TQT8</accession>
<feature type="domain" description="Competence protein CoiA nuclease-like" evidence="1">
    <location>
        <begin position="57"/>
        <end position="135"/>
    </location>
</feature>
<evidence type="ECO:0000259" key="1">
    <source>
        <dbReference type="Pfam" id="PF06054"/>
    </source>
</evidence>
<proteinExistence type="predicted"/>
<dbReference type="Proteomes" id="UP000186268">
    <property type="component" value="Unassembled WGS sequence"/>
</dbReference>
<dbReference type="Pfam" id="PF06054">
    <property type="entry name" value="CoiA_nuc"/>
    <property type="match status" value="1"/>
</dbReference>
<dbReference type="OrthoDB" id="9134102at2"/>
<evidence type="ECO:0000259" key="2">
    <source>
        <dbReference type="Pfam" id="PF25164"/>
    </source>
</evidence>
<reference evidence="3 4" key="1">
    <citation type="submission" date="2016-09" db="EMBL/GenBank/DDBJ databases">
        <title>Xenorhabdus thuongxuanensis sp. nov. and Xenorhabdus eapokensis sp. nov., isolated from Steinernema species.</title>
        <authorList>
            <person name="Kaempfer P."/>
            <person name="Tobias N.J."/>
            <person name="Phan Ke L."/>
            <person name="Bode H.B."/>
            <person name="Glaeser S.P."/>
        </authorList>
    </citation>
    <scope>NUCLEOTIDE SEQUENCE [LARGE SCALE GENOMIC DNA]</scope>
    <source>
        <strain evidence="3 4">DL20</strain>
    </source>
</reference>
<dbReference type="AlphaFoldDB" id="A0A1Q5TQT8"/>
<dbReference type="Pfam" id="PF25164">
    <property type="entry name" value="CoiA_N"/>
    <property type="match status" value="1"/>
</dbReference>
<feature type="domain" description="Competence protein CoiA-like N-terminal" evidence="2">
    <location>
        <begin position="16"/>
        <end position="53"/>
    </location>
</feature>
<keyword evidence="4" id="KW-1185">Reference proteome</keyword>
<dbReference type="InterPro" id="IPR010330">
    <property type="entry name" value="CoiA_nuc"/>
</dbReference>
<dbReference type="STRING" id="1873482.Xedl_02243"/>
<comment type="caution">
    <text evidence="3">The sequence shown here is derived from an EMBL/GenBank/DDBJ whole genome shotgun (WGS) entry which is preliminary data.</text>
</comment>
<name>A0A1Q5TQT8_9GAMM</name>